<name>T1HSM1_RHOPR</name>
<sequence length="321" mass="35954">MAVALLFTVLMMQGCKKNMEYEPQDFFEGRQLEVAKLIYDGDEVKLNEKLPSISKEELNRPVKADMTLLFWSVLNAIYDKNTPKRLSIITDLVKAGADPLQPRPEGGSSPAEFVLQGDKGVWIKAMLDGGLPPNSRDKVHNEPIIFEALDAKNTETLKVMLDYGADINTRDSLGNTLLISSLDSRSFDHTILLLERGCNKNMEYEPQDFFEGRQLDIAQLIYDGDEVKLKEKLPSISKEEMNRPVKADMPLLFWSVLNAIYDKNTPERLKIITDLVKDGADPLQPRPEGGSSPAEFVMKADKGIWVKAMLDGGLPPNAKDK</sequence>
<reference evidence="1" key="1">
    <citation type="submission" date="2015-05" db="UniProtKB">
        <authorList>
            <consortium name="EnsemblMetazoa"/>
        </authorList>
    </citation>
    <scope>IDENTIFICATION</scope>
</reference>
<dbReference type="InParanoid" id="T1HSM1"/>
<dbReference type="PROSITE" id="PS50088">
    <property type="entry name" value="ANK_REPEAT"/>
    <property type="match status" value="1"/>
</dbReference>
<dbReference type="InterPro" id="IPR002110">
    <property type="entry name" value="Ankyrin_rpt"/>
</dbReference>
<dbReference type="SMART" id="SM00248">
    <property type="entry name" value="ANK"/>
    <property type="match status" value="3"/>
</dbReference>
<dbReference type="EMBL" id="ACPB03038040">
    <property type="status" value="NOT_ANNOTATED_CDS"/>
    <property type="molecule type" value="Genomic_DNA"/>
</dbReference>
<accession>T1HSM1</accession>
<dbReference type="AlphaFoldDB" id="T1HSM1"/>
<evidence type="ECO:0000313" key="2">
    <source>
        <dbReference type="Proteomes" id="UP000015103"/>
    </source>
</evidence>
<dbReference type="HOGENOM" id="CLU_867618_0_0_1"/>
<dbReference type="InterPro" id="IPR036770">
    <property type="entry name" value="Ankyrin_rpt-contain_sf"/>
</dbReference>
<dbReference type="Proteomes" id="UP000015103">
    <property type="component" value="Unassembled WGS sequence"/>
</dbReference>
<dbReference type="Gene3D" id="1.25.40.20">
    <property type="entry name" value="Ankyrin repeat-containing domain"/>
    <property type="match status" value="1"/>
</dbReference>
<dbReference type="SUPFAM" id="SSF48403">
    <property type="entry name" value="Ankyrin repeat"/>
    <property type="match status" value="1"/>
</dbReference>
<dbReference type="EnsemblMetazoa" id="RPRC007041-RA">
    <property type="protein sequence ID" value="RPRC007041-PA"/>
    <property type="gene ID" value="RPRC007041"/>
</dbReference>
<keyword evidence="2" id="KW-1185">Reference proteome</keyword>
<dbReference type="VEuPathDB" id="VectorBase:RPRC007041"/>
<protein>
    <submittedName>
        <fullName evidence="1">ANK_REP_REGION domain-containing protein</fullName>
    </submittedName>
</protein>
<dbReference type="eggNOG" id="ENOG502T33M">
    <property type="taxonomic scope" value="Eukaryota"/>
</dbReference>
<organism evidence="1 2">
    <name type="scientific">Rhodnius prolixus</name>
    <name type="common">Triatomid bug</name>
    <dbReference type="NCBI Taxonomy" id="13249"/>
    <lineage>
        <taxon>Eukaryota</taxon>
        <taxon>Metazoa</taxon>
        <taxon>Ecdysozoa</taxon>
        <taxon>Arthropoda</taxon>
        <taxon>Hexapoda</taxon>
        <taxon>Insecta</taxon>
        <taxon>Pterygota</taxon>
        <taxon>Neoptera</taxon>
        <taxon>Paraneoptera</taxon>
        <taxon>Hemiptera</taxon>
        <taxon>Heteroptera</taxon>
        <taxon>Panheteroptera</taxon>
        <taxon>Cimicomorpha</taxon>
        <taxon>Reduviidae</taxon>
        <taxon>Triatominae</taxon>
        <taxon>Rhodnius</taxon>
    </lineage>
</organism>
<evidence type="ECO:0000313" key="1">
    <source>
        <dbReference type="EnsemblMetazoa" id="RPRC007041-PA"/>
    </source>
</evidence>
<proteinExistence type="predicted"/>